<keyword evidence="5" id="KW-1185">Reference proteome</keyword>
<dbReference type="PANTHER" id="PTHR43116">
    <property type="entry name" value="PEPTIDE CHAIN RELEASE FACTOR 2"/>
    <property type="match status" value="1"/>
</dbReference>
<evidence type="ECO:0000313" key="5">
    <source>
        <dbReference type="Proteomes" id="UP001174909"/>
    </source>
</evidence>
<comment type="caution">
    <text evidence="4">The sequence shown here is derived from an EMBL/GenBank/DDBJ whole genome shotgun (WGS) entry which is preliminary data.</text>
</comment>
<comment type="similarity">
    <text evidence="1">Belongs to the prokaryotic/mitochondrial release factor family.</text>
</comment>
<evidence type="ECO:0000256" key="1">
    <source>
        <dbReference type="ARBA" id="ARBA00010835"/>
    </source>
</evidence>
<dbReference type="SMART" id="SM00937">
    <property type="entry name" value="PCRF"/>
    <property type="match status" value="1"/>
</dbReference>
<accession>A0AA35TFU4</accession>
<dbReference type="Gene3D" id="3.30.160.20">
    <property type="match status" value="1"/>
</dbReference>
<dbReference type="Pfam" id="PF03462">
    <property type="entry name" value="PCRF"/>
    <property type="match status" value="1"/>
</dbReference>
<keyword evidence="2" id="KW-0648">Protein biosynthesis</keyword>
<feature type="domain" description="Peptide chain release factor" evidence="3">
    <location>
        <begin position="68"/>
        <end position="178"/>
    </location>
</feature>
<dbReference type="Pfam" id="PF00472">
    <property type="entry name" value="RF-1"/>
    <property type="match status" value="1"/>
</dbReference>
<dbReference type="AlphaFoldDB" id="A0AA35TFU4"/>
<dbReference type="FunFam" id="3.30.160.20:FF:000004">
    <property type="entry name" value="Peptide chain release factor 1"/>
    <property type="match status" value="1"/>
</dbReference>
<dbReference type="Gene3D" id="3.30.70.1660">
    <property type="match status" value="1"/>
</dbReference>
<dbReference type="GO" id="GO:0016149">
    <property type="term" value="F:translation release factor activity, codon specific"/>
    <property type="evidence" value="ECO:0007669"/>
    <property type="project" value="InterPro"/>
</dbReference>
<dbReference type="EMBL" id="CASHTH010003556">
    <property type="protein sequence ID" value="CAI8046342.1"/>
    <property type="molecule type" value="Genomic_DNA"/>
</dbReference>
<gene>
    <name evidence="4" type="ORF">GBAR_LOCUS25624</name>
</gene>
<dbReference type="InterPro" id="IPR000352">
    <property type="entry name" value="Pep_chain_release_fac_I"/>
</dbReference>
<dbReference type="NCBIfam" id="TIGR00020">
    <property type="entry name" value="prfB"/>
    <property type="match status" value="1"/>
</dbReference>
<dbReference type="Proteomes" id="UP001174909">
    <property type="component" value="Unassembled WGS sequence"/>
</dbReference>
<dbReference type="GO" id="GO:0005737">
    <property type="term" value="C:cytoplasm"/>
    <property type="evidence" value="ECO:0007669"/>
    <property type="project" value="InterPro"/>
</dbReference>
<dbReference type="PANTHER" id="PTHR43116:SF3">
    <property type="entry name" value="CLASS I PEPTIDE CHAIN RELEASE FACTOR"/>
    <property type="match status" value="1"/>
</dbReference>
<dbReference type="InterPro" id="IPR045853">
    <property type="entry name" value="Pep_chain_release_fac_I_sf"/>
</dbReference>
<evidence type="ECO:0000256" key="2">
    <source>
        <dbReference type="ARBA" id="ARBA00022917"/>
    </source>
</evidence>
<reference evidence="4" key="1">
    <citation type="submission" date="2023-03" db="EMBL/GenBank/DDBJ databases">
        <authorList>
            <person name="Steffen K."/>
            <person name="Cardenas P."/>
        </authorList>
    </citation>
    <scope>NUCLEOTIDE SEQUENCE</scope>
</reference>
<dbReference type="Gene3D" id="1.20.58.410">
    <property type="entry name" value="Release factor"/>
    <property type="match status" value="1"/>
</dbReference>
<dbReference type="SUPFAM" id="SSF75620">
    <property type="entry name" value="Release factor"/>
    <property type="match status" value="1"/>
</dbReference>
<feature type="non-terminal residue" evidence="4">
    <location>
        <position position="1"/>
    </location>
</feature>
<dbReference type="InterPro" id="IPR004374">
    <property type="entry name" value="PrfB"/>
</dbReference>
<protein>
    <submittedName>
        <fullName evidence="4">Peptide chain release factor 2</fullName>
    </submittedName>
</protein>
<sequence length="353" mass="40129">WRLWWSVFDLASKELQIAELEKESAEPDFWNDHQQAQSKMRQLGRLRDTVVLWRDFEARSTDLLELTELAIEEGDSSFEEQLVADTEALSDALAREEVKLTLSGPYDERSAIISIHSCAGGTDSHDWAQMLLQMYVGWAETGKRPVEVMDLSYGEEAGLRSGILEVGGDHAFGYLSAELGVHRLVRLSPYDPNHLRHTSFANVEILPAVESEGDIDIRPEDVRMDTFRSSGPGGQNVQKVASAVRLTHIPTGLVVSCQTERSQHQNREYAMRILRARLLKRQDDERAEELAKIRGERTNPEWGHQIRSYVLHPYKSVKDHRTNLQSTNPDNVLAGDIDPFIEAYLMHRLGKED</sequence>
<name>A0AA35TFU4_GEOBA</name>
<evidence type="ECO:0000259" key="3">
    <source>
        <dbReference type="SMART" id="SM00937"/>
    </source>
</evidence>
<proteinExistence type="inferred from homology"/>
<evidence type="ECO:0000313" key="4">
    <source>
        <dbReference type="EMBL" id="CAI8046342.1"/>
    </source>
</evidence>
<organism evidence="4 5">
    <name type="scientific">Geodia barretti</name>
    <name type="common">Barrett's horny sponge</name>
    <dbReference type="NCBI Taxonomy" id="519541"/>
    <lineage>
        <taxon>Eukaryota</taxon>
        <taxon>Metazoa</taxon>
        <taxon>Porifera</taxon>
        <taxon>Demospongiae</taxon>
        <taxon>Heteroscleromorpha</taxon>
        <taxon>Tetractinellida</taxon>
        <taxon>Astrophorina</taxon>
        <taxon>Geodiidae</taxon>
        <taxon>Geodia</taxon>
    </lineage>
</organism>
<dbReference type="InterPro" id="IPR005139">
    <property type="entry name" value="PCRF"/>
</dbReference>
<dbReference type="HAMAP" id="MF_00094">
    <property type="entry name" value="Rel_fac_2"/>
    <property type="match status" value="1"/>
</dbReference>